<protein>
    <submittedName>
        <fullName evidence="1">Uncharacterized protein</fullName>
    </submittedName>
</protein>
<proteinExistence type="predicted"/>
<sequence length="82" mass="9235">MTTGSSPRKNWENSNKYNTHQPFARSEYTNSFASPNIINFRLLLQVGARPDALLPITHGPVNRTCNKWFVGAQDLDGCRLIS</sequence>
<comment type="caution">
    <text evidence="1">The sequence shown here is derived from an EMBL/GenBank/DDBJ whole genome shotgun (WGS) entry which is preliminary data.</text>
</comment>
<evidence type="ECO:0000313" key="1">
    <source>
        <dbReference type="EMBL" id="KAI4326525.1"/>
    </source>
</evidence>
<accession>A0ACB9MVI9</accession>
<keyword evidence="2" id="KW-1185">Reference proteome</keyword>
<dbReference type="Proteomes" id="UP001057402">
    <property type="component" value="Chromosome 9"/>
</dbReference>
<gene>
    <name evidence="1" type="ORF">MLD38_031831</name>
</gene>
<dbReference type="EMBL" id="CM042888">
    <property type="protein sequence ID" value="KAI4326525.1"/>
    <property type="molecule type" value="Genomic_DNA"/>
</dbReference>
<reference evidence="2" key="1">
    <citation type="journal article" date="2023" name="Front. Plant Sci.">
        <title>Chromosomal-level genome assembly of Melastoma candidum provides insights into trichome evolution.</title>
        <authorList>
            <person name="Zhong Y."/>
            <person name="Wu W."/>
            <person name="Sun C."/>
            <person name="Zou P."/>
            <person name="Liu Y."/>
            <person name="Dai S."/>
            <person name="Zhou R."/>
        </authorList>
    </citation>
    <scope>NUCLEOTIDE SEQUENCE [LARGE SCALE GENOMIC DNA]</scope>
</reference>
<organism evidence="1 2">
    <name type="scientific">Melastoma candidum</name>
    <dbReference type="NCBI Taxonomy" id="119954"/>
    <lineage>
        <taxon>Eukaryota</taxon>
        <taxon>Viridiplantae</taxon>
        <taxon>Streptophyta</taxon>
        <taxon>Embryophyta</taxon>
        <taxon>Tracheophyta</taxon>
        <taxon>Spermatophyta</taxon>
        <taxon>Magnoliopsida</taxon>
        <taxon>eudicotyledons</taxon>
        <taxon>Gunneridae</taxon>
        <taxon>Pentapetalae</taxon>
        <taxon>rosids</taxon>
        <taxon>malvids</taxon>
        <taxon>Myrtales</taxon>
        <taxon>Melastomataceae</taxon>
        <taxon>Melastomatoideae</taxon>
        <taxon>Melastomateae</taxon>
        <taxon>Melastoma</taxon>
    </lineage>
</organism>
<evidence type="ECO:0000313" key="2">
    <source>
        <dbReference type="Proteomes" id="UP001057402"/>
    </source>
</evidence>
<name>A0ACB9MVI9_9MYRT</name>